<feature type="transmembrane region" description="Helical" evidence="7">
    <location>
        <begin position="155"/>
        <end position="176"/>
    </location>
</feature>
<evidence type="ECO:0000259" key="8">
    <source>
        <dbReference type="PROSITE" id="PS50928"/>
    </source>
</evidence>
<dbReference type="SUPFAM" id="SSF161098">
    <property type="entry name" value="MetI-like"/>
    <property type="match status" value="1"/>
</dbReference>
<dbReference type="Pfam" id="PF00528">
    <property type="entry name" value="BPD_transp_1"/>
    <property type="match status" value="1"/>
</dbReference>
<sequence length="388" mass="42151">MKWSFTLTSGITWVTAPRPRACVMSTSNAEPMRSIAQAKAGITMSSASISIWSSRVAHGTRRSGSVAATLFGLLLLTFFIGRVMPLDPVLAIVGPDADAAAYAQAYQELGLDKPLTTQFVMYLSDLLHGDLGKALLTGHPVIDDIARVFPATLELATLAILFGVLLGLPLGVYAATHQGRSGDHIARVITLFGYSTPIFWLGMMAFLVFYAWLGWAGGVGRIGLAYDGLIETRTGLLLIDTALSGDWEAFRSALRHILLPAVILSFNSVAYISRMTRSFMLEQLSQEYIITARVKGLSQRSIVWGHAFRNIRVQLLTIVALAYGGLLEGAVLIETVFAWPGFGQYLTSSLLLGDMNAVMACVLLIGLIFVILNQISDALYKVFDPRTR</sequence>
<accession>A0A0P9TRL7</accession>
<dbReference type="Pfam" id="PF19300">
    <property type="entry name" value="BPD_transp_1_N"/>
    <property type="match status" value="1"/>
</dbReference>
<keyword evidence="5 7" id="KW-1133">Transmembrane helix</keyword>
<gene>
    <name evidence="9" type="ORF">ALO53_100406</name>
</gene>
<comment type="similarity">
    <text evidence="7">Belongs to the binding-protein-dependent transport system permease family.</text>
</comment>
<keyword evidence="6 7" id="KW-0472">Membrane</keyword>
<dbReference type="PROSITE" id="PS50928">
    <property type="entry name" value="ABC_TM1"/>
    <property type="match status" value="1"/>
</dbReference>
<dbReference type="PANTHER" id="PTHR43163">
    <property type="entry name" value="DIPEPTIDE TRANSPORT SYSTEM PERMEASE PROTEIN DPPB-RELATED"/>
    <property type="match status" value="1"/>
</dbReference>
<evidence type="ECO:0000313" key="10">
    <source>
        <dbReference type="Proteomes" id="UP000050469"/>
    </source>
</evidence>
<feature type="transmembrane region" description="Helical" evidence="7">
    <location>
        <begin position="357"/>
        <end position="380"/>
    </location>
</feature>
<comment type="caution">
    <text evidence="9">The sequence shown here is derived from an EMBL/GenBank/DDBJ whole genome shotgun (WGS) entry which is preliminary data.</text>
</comment>
<dbReference type="InterPro" id="IPR045621">
    <property type="entry name" value="BPD_transp_1_N"/>
</dbReference>
<evidence type="ECO:0000256" key="2">
    <source>
        <dbReference type="ARBA" id="ARBA00022448"/>
    </source>
</evidence>
<dbReference type="InterPro" id="IPR000515">
    <property type="entry name" value="MetI-like"/>
</dbReference>
<organism evidence="9 10">
    <name type="scientific">Pseudomonas amygdali pv. photiniae</name>
    <dbReference type="NCBI Taxonomy" id="251724"/>
    <lineage>
        <taxon>Bacteria</taxon>
        <taxon>Pseudomonadati</taxon>
        <taxon>Pseudomonadota</taxon>
        <taxon>Gammaproteobacteria</taxon>
        <taxon>Pseudomonadales</taxon>
        <taxon>Pseudomonadaceae</taxon>
        <taxon>Pseudomonas</taxon>
        <taxon>Pseudomonas amygdali</taxon>
    </lineage>
</organism>
<feature type="transmembrane region" description="Helical" evidence="7">
    <location>
        <begin position="253"/>
        <end position="272"/>
    </location>
</feature>
<dbReference type="GO" id="GO:0005886">
    <property type="term" value="C:plasma membrane"/>
    <property type="evidence" value="ECO:0007669"/>
    <property type="project" value="UniProtKB-SubCell"/>
</dbReference>
<evidence type="ECO:0000256" key="4">
    <source>
        <dbReference type="ARBA" id="ARBA00022692"/>
    </source>
</evidence>
<dbReference type="EMBL" id="LJQO01000114">
    <property type="protein sequence ID" value="KPX77690.1"/>
    <property type="molecule type" value="Genomic_DNA"/>
</dbReference>
<comment type="subcellular location">
    <subcellularLocation>
        <location evidence="1 7">Cell membrane</location>
        <topology evidence="1 7">Multi-pass membrane protein</topology>
    </subcellularLocation>
</comment>
<dbReference type="CDD" id="cd06261">
    <property type="entry name" value="TM_PBP2"/>
    <property type="match status" value="1"/>
</dbReference>
<dbReference type="AlphaFoldDB" id="A0A0P9TRL7"/>
<feature type="domain" description="ABC transmembrane type-1" evidence="8">
    <location>
        <begin position="149"/>
        <end position="376"/>
    </location>
</feature>
<evidence type="ECO:0000256" key="7">
    <source>
        <dbReference type="RuleBase" id="RU363032"/>
    </source>
</evidence>
<feature type="transmembrane region" description="Helical" evidence="7">
    <location>
        <begin position="315"/>
        <end position="337"/>
    </location>
</feature>
<evidence type="ECO:0000256" key="6">
    <source>
        <dbReference type="ARBA" id="ARBA00023136"/>
    </source>
</evidence>
<feature type="transmembrane region" description="Helical" evidence="7">
    <location>
        <begin position="64"/>
        <end position="84"/>
    </location>
</feature>
<name>A0A0P9TRL7_PSEA0</name>
<dbReference type="GO" id="GO:0071916">
    <property type="term" value="F:dipeptide transmembrane transporter activity"/>
    <property type="evidence" value="ECO:0007669"/>
    <property type="project" value="TreeGrafter"/>
</dbReference>
<keyword evidence="2 7" id="KW-0813">Transport</keyword>
<evidence type="ECO:0000256" key="5">
    <source>
        <dbReference type="ARBA" id="ARBA00022989"/>
    </source>
</evidence>
<reference evidence="9 10" key="1">
    <citation type="submission" date="2015-09" db="EMBL/GenBank/DDBJ databases">
        <title>Genome announcement of multiple Pseudomonas syringae strains.</title>
        <authorList>
            <person name="Thakur S."/>
            <person name="Wang P.W."/>
            <person name="Gong Y."/>
            <person name="Weir B.S."/>
            <person name="Guttman D.S."/>
        </authorList>
    </citation>
    <scope>NUCLEOTIDE SEQUENCE [LARGE SCALE GENOMIC DNA]</scope>
    <source>
        <strain evidence="9 10">ICMP7840</strain>
    </source>
</reference>
<feature type="transmembrane region" description="Helical" evidence="7">
    <location>
        <begin position="188"/>
        <end position="213"/>
    </location>
</feature>
<evidence type="ECO:0000256" key="1">
    <source>
        <dbReference type="ARBA" id="ARBA00004651"/>
    </source>
</evidence>
<proteinExistence type="inferred from homology"/>
<dbReference type="Gene3D" id="1.10.3720.10">
    <property type="entry name" value="MetI-like"/>
    <property type="match status" value="1"/>
</dbReference>
<keyword evidence="3" id="KW-1003">Cell membrane</keyword>
<dbReference type="InterPro" id="IPR035906">
    <property type="entry name" value="MetI-like_sf"/>
</dbReference>
<protein>
    <submittedName>
        <fullName evidence="9">Putative Dipeptide ABC transporter, permease protein DppB</fullName>
    </submittedName>
</protein>
<dbReference type="Proteomes" id="UP000050469">
    <property type="component" value="Unassembled WGS sequence"/>
</dbReference>
<dbReference type="PATRIC" id="fig|251724.3.peg.304"/>
<keyword evidence="4 7" id="KW-0812">Transmembrane</keyword>
<evidence type="ECO:0000313" key="9">
    <source>
        <dbReference type="EMBL" id="KPX77690.1"/>
    </source>
</evidence>
<evidence type="ECO:0000256" key="3">
    <source>
        <dbReference type="ARBA" id="ARBA00022475"/>
    </source>
</evidence>
<dbReference type="PANTHER" id="PTHR43163:SF8">
    <property type="entry name" value="D,D-DIPEPTIDE TRANSPORT SYSTEM PERMEASE PROTEIN DDPB-RELATED"/>
    <property type="match status" value="1"/>
</dbReference>